<feature type="domain" description="Calpain catalytic" evidence="5">
    <location>
        <begin position="1"/>
        <end position="231"/>
    </location>
</feature>
<evidence type="ECO:0000256" key="3">
    <source>
        <dbReference type="ARBA" id="ARBA00022807"/>
    </source>
</evidence>
<evidence type="ECO:0000313" key="6">
    <source>
        <dbReference type="EMBL" id="KAA6398693.1"/>
    </source>
</evidence>
<accession>A0A5J4WV78</accession>
<dbReference type="OrthoDB" id="167576at2759"/>
<organism evidence="6 7">
    <name type="scientific">Streblomastix strix</name>
    <dbReference type="NCBI Taxonomy" id="222440"/>
    <lineage>
        <taxon>Eukaryota</taxon>
        <taxon>Metamonada</taxon>
        <taxon>Preaxostyla</taxon>
        <taxon>Oxymonadida</taxon>
        <taxon>Streblomastigidae</taxon>
        <taxon>Streblomastix</taxon>
    </lineage>
</organism>
<dbReference type="SMART" id="SM00230">
    <property type="entry name" value="CysPc"/>
    <property type="match status" value="1"/>
</dbReference>
<dbReference type="SUPFAM" id="SSF54001">
    <property type="entry name" value="Cysteine proteinases"/>
    <property type="match status" value="1"/>
</dbReference>
<sequence length="428" mass="50687">MAMMETHRNQQLISDKIYPRDSGNVGVYNPSGQYRLRLFINGCWRMVEIDDLLPCFPLPVTLESDWNTRVIMSASSTIKGELWVPLLEKGYLRALGNGYDSKSINPFDVFFSFCQWIPQTSWNLKGIFEKDYEWKKLVRRVKSDNILVILGIQQIDMNDQGPQRFNFITTHSYTLIDVAQIGNSKLFRLRDAHRKEQVSRKFNSTTLLQQYEKRNDGSFWIDIEDAKKYFSMGFLSWRPDLFTYKQQINFVWKEQQYMHDTIDELSQFAPQFLLYKRSKEQKIWILLHRHYQSKVSPYSLIESEQKEEDMLISISFCRHNHPEERPVNPKITHRDGNICFSSTYSKSHFNLFQIGLFDEDIHKTDQNELGLNEVQLHLAKMQEFTCNYVGWFTIRAEILKAPEHSKGDLRFSLYIFSDQKVDQPVPIY</sequence>
<gene>
    <name evidence="6" type="ORF">EZS28_005773</name>
</gene>
<dbReference type="PROSITE" id="PS50203">
    <property type="entry name" value="CALPAIN_CAT"/>
    <property type="match status" value="1"/>
</dbReference>
<dbReference type="GO" id="GO:0004198">
    <property type="term" value="F:calcium-dependent cysteine-type endopeptidase activity"/>
    <property type="evidence" value="ECO:0007669"/>
    <property type="project" value="InterPro"/>
</dbReference>
<dbReference type="InterPro" id="IPR051297">
    <property type="entry name" value="PalB/RIM13"/>
</dbReference>
<comment type="caution">
    <text evidence="6">The sequence shown here is derived from an EMBL/GenBank/DDBJ whole genome shotgun (WGS) entry which is preliminary data.</text>
</comment>
<evidence type="ECO:0000259" key="5">
    <source>
        <dbReference type="PROSITE" id="PS50203"/>
    </source>
</evidence>
<dbReference type="Proteomes" id="UP000324800">
    <property type="component" value="Unassembled WGS sequence"/>
</dbReference>
<dbReference type="PANTHER" id="PTHR46143">
    <property type="entry name" value="CALPAIN-7"/>
    <property type="match status" value="1"/>
</dbReference>
<evidence type="ECO:0000256" key="1">
    <source>
        <dbReference type="ARBA" id="ARBA00022670"/>
    </source>
</evidence>
<dbReference type="InterPro" id="IPR001300">
    <property type="entry name" value="Peptidase_C2_calpain_cat"/>
</dbReference>
<proteinExistence type="predicted"/>
<keyword evidence="2" id="KW-0378">Hydrolase</keyword>
<protein>
    <submittedName>
        <fullName evidence="6">Putative cysteine proteinase</fullName>
    </submittedName>
</protein>
<dbReference type="Gene3D" id="3.90.70.10">
    <property type="entry name" value="Cysteine proteinases"/>
    <property type="match status" value="1"/>
</dbReference>
<evidence type="ECO:0000313" key="7">
    <source>
        <dbReference type="Proteomes" id="UP000324800"/>
    </source>
</evidence>
<reference evidence="6 7" key="1">
    <citation type="submission" date="2019-03" db="EMBL/GenBank/DDBJ databases">
        <title>Single cell metagenomics reveals metabolic interactions within the superorganism composed of flagellate Streblomastix strix and complex community of Bacteroidetes bacteria on its surface.</title>
        <authorList>
            <person name="Treitli S.C."/>
            <person name="Kolisko M."/>
            <person name="Husnik F."/>
            <person name="Keeling P."/>
            <person name="Hampl V."/>
        </authorList>
    </citation>
    <scope>NUCLEOTIDE SEQUENCE [LARGE SCALE GENOMIC DNA]</scope>
    <source>
        <strain evidence="6">ST1C</strain>
    </source>
</reference>
<dbReference type="EMBL" id="SNRW01000902">
    <property type="protein sequence ID" value="KAA6398693.1"/>
    <property type="molecule type" value="Genomic_DNA"/>
</dbReference>
<evidence type="ECO:0000256" key="2">
    <source>
        <dbReference type="ARBA" id="ARBA00022801"/>
    </source>
</evidence>
<dbReference type="PANTHER" id="PTHR46143:SF1">
    <property type="entry name" value="CALPAIN-7"/>
    <property type="match status" value="1"/>
</dbReference>
<dbReference type="AlphaFoldDB" id="A0A5J4WV78"/>
<name>A0A5J4WV78_9EUKA</name>
<keyword evidence="3" id="KW-0788">Thiol protease</keyword>
<comment type="caution">
    <text evidence="4">Lacks conserved residue(s) required for the propagation of feature annotation.</text>
</comment>
<keyword evidence="1" id="KW-0645">Protease</keyword>
<dbReference type="GO" id="GO:0006508">
    <property type="term" value="P:proteolysis"/>
    <property type="evidence" value="ECO:0007669"/>
    <property type="project" value="UniProtKB-KW"/>
</dbReference>
<evidence type="ECO:0000256" key="4">
    <source>
        <dbReference type="PROSITE-ProRule" id="PRU00239"/>
    </source>
</evidence>
<dbReference type="Pfam" id="PF00648">
    <property type="entry name" value="Peptidase_C2"/>
    <property type="match status" value="1"/>
</dbReference>
<dbReference type="InterPro" id="IPR038765">
    <property type="entry name" value="Papain-like_cys_pep_sf"/>
</dbReference>